<dbReference type="PANTHER" id="PTHR33428">
    <property type="entry name" value="CHLOROPHYLLASE-2, CHLOROPLASTIC"/>
    <property type="match status" value="1"/>
</dbReference>
<feature type="region of interest" description="Disordered" evidence="1">
    <location>
        <begin position="230"/>
        <end position="377"/>
    </location>
</feature>
<dbReference type="PANTHER" id="PTHR33428:SF2">
    <property type="entry name" value="CHLOROPHYLLASE-2"/>
    <property type="match status" value="1"/>
</dbReference>
<dbReference type="Proteomes" id="UP000823388">
    <property type="component" value="Chromosome 9N"/>
</dbReference>
<protein>
    <recommendedName>
        <fullName evidence="5">Chlorophyllase</fullName>
    </recommendedName>
</protein>
<comment type="caution">
    <text evidence="3">The sequence shown here is derived from an EMBL/GenBank/DDBJ whole genome shotgun (WGS) entry which is preliminary data.</text>
</comment>
<reference evidence="3" key="1">
    <citation type="submission" date="2020-05" db="EMBL/GenBank/DDBJ databases">
        <title>WGS assembly of Panicum virgatum.</title>
        <authorList>
            <person name="Lovell J.T."/>
            <person name="Jenkins J."/>
            <person name="Shu S."/>
            <person name="Juenger T.E."/>
            <person name="Schmutz J."/>
        </authorList>
    </citation>
    <scope>NUCLEOTIDE SEQUENCE</scope>
    <source>
        <strain evidence="3">AP13</strain>
    </source>
</reference>
<evidence type="ECO:0000313" key="3">
    <source>
        <dbReference type="EMBL" id="KAG2537997.1"/>
    </source>
</evidence>
<accession>A0A8T0MLG0</accession>
<dbReference type="AlphaFoldDB" id="A0A8T0MLG0"/>
<dbReference type="GO" id="GO:0047746">
    <property type="term" value="F:chlorophyllase activity"/>
    <property type="evidence" value="ECO:0007669"/>
    <property type="project" value="TreeGrafter"/>
</dbReference>
<gene>
    <name evidence="3" type="ORF">PVAP13_9NG316773</name>
</gene>
<evidence type="ECO:0008006" key="5">
    <source>
        <dbReference type="Google" id="ProtNLM"/>
    </source>
</evidence>
<evidence type="ECO:0000256" key="2">
    <source>
        <dbReference type="SAM" id="SignalP"/>
    </source>
</evidence>
<sequence length="395" mass="42516">MTTASSALVFLAHCLLLLMGSEAGGVFDLGRHGVSLARVDEARAPSRCGPGAPSSPPPAGALPPKPLLVAAPREAGEYPVLVFLHGYLVVNSFYSQLFQHVASHGYIVVAPQARYKQLFASVQQFNLLLLYHDTIIAYATISACSCTRYPGPTPPRRSTRRRPSSAGSPAASPPRCRPASTRTSPRCRSPATAAAARWPSRWRWATPSSPSRSPRSWPWTPWTAWAWAGRRRRRSSRAGAPPSACRRRPWSSVRGSARCPGDRCSRRARPGASATPRSTASWTAPRRRVLPPRGRGLRAHGHDGRRHGGRQGDADARDLQERRGQGAHAAIRGRRRRRVPGQVGSWGRRGDGRHQGAPGAGARGAVRRGVSRRGGGGAGRIACRICQLSLSSAGL</sequence>
<feature type="region of interest" description="Disordered" evidence="1">
    <location>
        <begin position="150"/>
        <end position="194"/>
    </location>
</feature>
<evidence type="ECO:0000313" key="4">
    <source>
        <dbReference type="Proteomes" id="UP000823388"/>
    </source>
</evidence>
<feature type="signal peptide" evidence="2">
    <location>
        <begin position="1"/>
        <end position="23"/>
    </location>
</feature>
<dbReference type="Gene3D" id="3.40.50.1820">
    <property type="entry name" value="alpha/beta hydrolase"/>
    <property type="match status" value="1"/>
</dbReference>
<dbReference type="InterPro" id="IPR029058">
    <property type="entry name" value="AB_hydrolase_fold"/>
</dbReference>
<dbReference type="InterPro" id="IPR017395">
    <property type="entry name" value="Chlorophyllase-like"/>
</dbReference>
<organism evidence="3 4">
    <name type="scientific">Panicum virgatum</name>
    <name type="common">Blackwell switchgrass</name>
    <dbReference type="NCBI Taxonomy" id="38727"/>
    <lineage>
        <taxon>Eukaryota</taxon>
        <taxon>Viridiplantae</taxon>
        <taxon>Streptophyta</taxon>
        <taxon>Embryophyta</taxon>
        <taxon>Tracheophyta</taxon>
        <taxon>Spermatophyta</taxon>
        <taxon>Magnoliopsida</taxon>
        <taxon>Liliopsida</taxon>
        <taxon>Poales</taxon>
        <taxon>Poaceae</taxon>
        <taxon>PACMAD clade</taxon>
        <taxon>Panicoideae</taxon>
        <taxon>Panicodae</taxon>
        <taxon>Paniceae</taxon>
        <taxon>Panicinae</taxon>
        <taxon>Panicum</taxon>
        <taxon>Panicum sect. Hiantes</taxon>
    </lineage>
</organism>
<feature type="compositionally biased region" description="Low complexity" evidence="1">
    <location>
        <begin position="177"/>
        <end position="194"/>
    </location>
</feature>
<proteinExistence type="predicted"/>
<dbReference type="SUPFAM" id="SSF53474">
    <property type="entry name" value="alpha/beta-Hydrolases"/>
    <property type="match status" value="2"/>
</dbReference>
<keyword evidence="2" id="KW-0732">Signal</keyword>
<evidence type="ECO:0000256" key="1">
    <source>
        <dbReference type="SAM" id="MobiDB-lite"/>
    </source>
</evidence>
<feature type="compositionally biased region" description="Basic residues" evidence="1">
    <location>
        <begin position="285"/>
        <end position="309"/>
    </location>
</feature>
<feature type="chain" id="PRO_5035813228" description="Chlorophyllase" evidence="2">
    <location>
        <begin position="24"/>
        <end position="395"/>
    </location>
</feature>
<dbReference type="Pfam" id="PF07224">
    <property type="entry name" value="Chlorophyllase"/>
    <property type="match status" value="1"/>
</dbReference>
<feature type="compositionally biased region" description="Basic and acidic residues" evidence="1">
    <location>
        <begin position="310"/>
        <end position="324"/>
    </location>
</feature>
<keyword evidence="4" id="KW-1185">Reference proteome</keyword>
<dbReference type="GO" id="GO:0015996">
    <property type="term" value="P:chlorophyll catabolic process"/>
    <property type="evidence" value="ECO:0007669"/>
    <property type="project" value="TreeGrafter"/>
</dbReference>
<name>A0A8T0MLG0_PANVG</name>
<dbReference type="EMBL" id="CM029054">
    <property type="protein sequence ID" value="KAG2537997.1"/>
    <property type="molecule type" value="Genomic_DNA"/>
</dbReference>